<name>A0A4Y7T3S7_COPMI</name>
<organism evidence="3 4">
    <name type="scientific">Coprinellus micaceus</name>
    <name type="common">Glistening ink-cap mushroom</name>
    <name type="synonym">Coprinus micaceus</name>
    <dbReference type="NCBI Taxonomy" id="71717"/>
    <lineage>
        <taxon>Eukaryota</taxon>
        <taxon>Fungi</taxon>
        <taxon>Dikarya</taxon>
        <taxon>Basidiomycota</taxon>
        <taxon>Agaricomycotina</taxon>
        <taxon>Agaricomycetes</taxon>
        <taxon>Agaricomycetidae</taxon>
        <taxon>Agaricales</taxon>
        <taxon>Agaricineae</taxon>
        <taxon>Psathyrellaceae</taxon>
        <taxon>Coprinellus</taxon>
    </lineage>
</organism>
<dbReference type="AlphaFoldDB" id="A0A4Y7T3S7"/>
<evidence type="ECO:0000313" key="3">
    <source>
        <dbReference type="EMBL" id="TEB28588.1"/>
    </source>
</evidence>
<evidence type="ECO:0000256" key="1">
    <source>
        <dbReference type="SAM" id="Phobius"/>
    </source>
</evidence>
<keyword evidence="1" id="KW-1133">Transmembrane helix</keyword>
<gene>
    <name evidence="3" type="ORF">FA13DRAFT_1735429</name>
</gene>
<feature type="transmembrane region" description="Helical" evidence="1">
    <location>
        <begin position="126"/>
        <end position="149"/>
    </location>
</feature>
<dbReference type="Proteomes" id="UP000298030">
    <property type="component" value="Unassembled WGS sequence"/>
</dbReference>
<dbReference type="EMBL" id="QPFP01000031">
    <property type="protein sequence ID" value="TEB28588.1"/>
    <property type="molecule type" value="Genomic_DNA"/>
</dbReference>
<evidence type="ECO:0000313" key="4">
    <source>
        <dbReference type="Proteomes" id="UP000298030"/>
    </source>
</evidence>
<evidence type="ECO:0000259" key="2">
    <source>
        <dbReference type="Pfam" id="PF20151"/>
    </source>
</evidence>
<dbReference type="Pfam" id="PF20151">
    <property type="entry name" value="DUF6533"/>
    <property type="match status" value="1"/>
</dbReference>
<keyword evidence="1" id="KW-0472">Membrane</keyword>
<protein>
    <recommendedName>
        <fullName evidence="2">DUF6533 domain-containing protein</fullName>
    </recommendedName>
</protein>
<proteinExistence type="predicted"/>
<keyword evidence="4" id="KW-1185">Reference proteome</keyword>
<feature type="domain" description="DUF6533" evidence="2">
    <location>
        <begin position="23"/>
        <end position="68"/>
    </location>
</feature>
<feature type="transmembrane region" description="Helical" evidence="1">
    <location>
        <begin position="57"/>
        <end position="75"/>
    </location>
</feature>
<feature type="transmembrane region" description="Helical" evidence="1">
    <location>
        <begin position="190"/>
        <end position="209"/>
    </location>
</feature>
<sequence length="273" mass="30673">MTMSPEQIQALSDAVAMWRLQECIYIAFYCLYVYYVLTTMAEEVSIIFPQRWNRGKMLYTIIRYGTIVLIALQFSRDYRNYFSISPMACKILATTYDAIRYAAYLACDFSLALCLSALLQVKSMYLVGIVTLSCGIPFVNAIISIVSGFQYPAERVSLLDAELGYPCYFPSSGSWTEKTVRYSGRDIRSYVNLVATTLLAMLGIMTLVARYKGQGGVLVQVIRRDGGLNYLSLLVIRMVTAIIRTPTVILASELEASPAYSCVFRAPRFCLIC</sequence>
<accession>A0A4Y7T3S7</accession>
<keyword evidence="1" id="KW-0812">Transmembrane</keyword>
<reference evidence="3 4" key="1">
    <citation type="journal article" date="2019" name="Nat. Ecol. Evol.">
        <title>Megaphylogeny resolves global patterns of mushroom evolution.</title>
        <authorList>
            <person name="Varga T."/>
            <person name="Krizsan K."/>
            <person name="Foldi C."/>
            <person name="Dima B."/>
            <person name="Sanchez-Garcia M."/>
            <person name="Sanchez-Ramirez S."/>
            <person name="Szollosi G.J."/>
            <person name="Szarkandi J.G."/>
            <person name="Papp V."/>
            <person name="Albert L."/>
            <person name="Andreopoulos W."/>
            <person name="Angelini C."/>
            <person name="Antonin V."/>
            <person name="Barry K.W."/>
            <person name="Bougher N.L."/>
            <person name="Buchanan P."/>
            <person name="Buyck B."/>
            <person name="Bense V."/>
            <person name="Catcheside P."/>
            <person name="Chovatia M."/>
            <person name="Cooper J."/>
            <person name="Damon W."/>
            <person name="Desjardin D."/>
            <person name="Finy P."/>
            <person name="Geml J."/>
            <person name="Haridas S."/>
            <person name="Hughes K."/>
            <person name="Justo A."/>
            <person name="Karasinski D."/>
            <person name="Kautmanova I."/>
            <person name="Kiss B."/>
            <person name="Kocsube S."/>
            <person name="Kotiranta H."/>
            <person name="LaButti K.M."/>
            <person name="Lechner B.E."/>
            <person name="Liimatainen K."/>
            <person name="Lipzen A."/>
            <person name="Lukacs Z."/>
            <person name="Mihaltcheva S."/>
            <person name="Morgado L.N."/>
            <person name="Niskanen T."/>
            <person name="Noordeloos M.E."/>
            <person name="Ohm R.A."/>
            <person name="Ortiz-Santana B."/>
            <person name="Ovrebo C."/>
            <person name="Racz N."/>
            <person name="Riley R."/>
            <person name="Savchenko A."/>
            <person name="Shiryaev A."/>
            <person name="Soop K."/>
            <person name="Spirin V."/>
            <person name="Szebenyi C."/>
            <person name="Tomsovsky M."/>
            <person name="Tulloss R.E."/>
            <person name="Uehling J."/>
            <person name="Grigoriev I.V."/>
            <person name="Vagvolgyi C."/>
            <person name="Papp T."/>
            <person name="Martin F.M."/>
            <person name="Miettinen O."/>
            <person name="Hibbett D.S."/>
            <person name="Nagy L.G."/>
        </authorList>
    </citation>
    <scope>NUCLEOTIDE SEQUENCE [LARGE SCALE GENOMIC DNA]</scope>
    <source>
        <strain evidence="3 4">FP101781</strain>
    </source>
</reference>
<comment type="caution">
    <text evidence="3">The sequence shown here is derived from an EMBL/GenBank/DDBJ whole genome shotgun (WGS) entry which is preliminary data.</text>
</comment>
<dbReference type="InterPro" id="IPR045340">
    <property type="entry name" value="DUF6533"/>
</dbReference>
<feature type="transmembrane region" description="Helical" evidence="1">
    <location>
        <begin position="16"/>
        <end position="37"/>
    </location>
</feature>